<dbReference type="Gene3D" id="1.10.443.10">
    <property type="entry name" value="Intergrase catalytic core"/>
    <property type="match status" value="1"/>
</dbReference>
<evidence type="ECO:0000256" key="5">
    <source>
        <dbReference type="ARBA" id="ARBA00022618"/>
    </source>
</evidence>
<keyword evidence="10" id="KW-0131">Cell cycle</keyword>
<name>A0A3B0V737_9ZZZZ</name>
<protein>
    <recommendedName>
        <fullName evidence="3">Tyrosine recombinase XerD</fullName>
    </recommendedName>
</protein>
<evidence type="ECO:0000256" key="2">
    <source>
        <dbReference type="ARBA" id="ARBA00010450"/>
    </source>
</evidence>
<keyword evidence="7" id="KW-0229">DNA integration</keyword>
<sequence>MALPTDDKSRLLEDYITVLITERGLSQNTASAYRRDLSGYILYLTQHGLTLEQAGPMELTGYIKGLRLRGLKSRSCSRALIALRGFYKYLIKQGYLDSSPCSQVELPKEARKLPDYLTISEVDSLLNTTTGNRGNILRDRAMIELLYATGLRVSELTGLRLNDINLQMGYIRAVGKGDKERLIPMGEVAMKRLKAYIEGERAGKLKGRVSSEHLFITRLGRAMTRQNYWLIIKKTALMAGIDQGRVKPHILRHSFATHLLERGADLRSVQEMLGHSDISTTQIYTHVRAERLKKLHKKVHPRG</sequence>
<evidence type="ECO:0000256" key="6">
    <source>
        <dbReference type="ARBA" id="ARBA00022829"/>
    </source>
</evidence>
<dbReference type="EMBL" id="UOEZ01000078">
    <property type="protein sequence ID" value="VAW38761.1"/>
    <property type="molecule type" value="Genomic_DNA"/>
</dbReference>
<feature type="domain" description="Tyr recombinase" evidence="11">
    <location>
        <begin position="112"/>
        <end position="297"/>
    </location>
</feature>
<evidence type="ECO:0000259" key="11">
    <source>
        <dbReference type="PROSITE" id="PS51898"/>
    </source>
</evidence>
<organism evidence="13">
    <name type="scientific">hydrothermal vent metagenome</name>
    <dbReference type="NCBI Taxonomy" id="652676"/>
    <lineage>
        <taxon>unclassified sequences</taxon>
        <taxon>metagenomes</taxon>
        <taxon>ecological metagenomes</taxon>
    </lineage>
</organism>
<dbReference type="InterPro" id="IPR023009">
    <property type="entry name" value="Tyrosine_recombinase_XerC/XerD"/>
</dbReference>
<dbReference type="GO" id="GO:0005737">
    <property type="term" value="C:cytoplasm"/>
    <property type="evidence" value="ECO:0007669"/>
    <property type="project" value="UniProtKB-SubCell"/>
</dbReference>
<comment type="subcellular location">
    <subcellularLocation>
        <location evidence="1">Cytoplasm</location>
    </subcellularLocation>
</comment>
<keyword evidence="8" id="KW-0238">DNA-binding</keyword>
<comment type="similarity">
    <text evidence="2">Belongs to the 'phage' integrase family. XerD subfamily.</text>
</comment>
<evidence type="ECO:0000256" key="3">
    <source>
        <dbReference type="ARBA" id="ARBA00015810"/>
    </source>
</evidence>
<dbReference type="InterPro" id="IPR011932">
    <property type="entry name" value="Recomb_XerD"/>
</dbReference>
<dbReference type="InterPro" id="IPR002104">
    <property type="entry name" value="Integrase_catalytic"/>
</dbReference>
<dbReference type="InterPro" id="IPR004107">
    <property type="entry name" value="Integrase_SAM-like_N"/>
</dbReference>
<evidence type="ECO:0000256" key="8">
    <source>
        <dbReference type="ARBA" id="ARBA00023125"/>
    </source>
</evidence>
<dbReference type="GO" id="GO:0007059">
    <property type="term" value="P:chromosome segregation"/>
    <property type="evidence" value="ECO:0007669"/>
    <property type="project" value="UniProtKB-KW"/>
</dbReference>
<dbReference type="NCBIfam" id="NF001399">
    <property type="entry name" value="PRK00283.1"/>
    <property type="match status" value="1"/>
</dbReference>
<proteinExistence type="inferred from homology"/>
<dbReference type="GO" id="GO:0003677">
    <property type="term" value="F:DNA binding"/>
    <property type="evidence" value="ECO:0007669"/>
    <property type="project" value="UniProtKB-KW"/>
</dbReference>
<gene>
    <name evidence="13" type="ORF">MNBD_DELTA02-604</name>
</gene>
<keyword evidence="6" id="KW-0159">Chromosome partition</keyword>
<dbReference type="GO" id="GO:0051301">
    <property type="term" value="P:cell division"/>
    <property type="evidence" value="ECO:0007669"/>
    <property type="project" value="UniProtKB-KW"/>
</dbReference>
<dbReference type="AlphaFoldDB" id="A0A3B0V737"/>
<dbReference type="CDD" id="cd00798">
    <property type="entry name" value="INT_XerDC_C"/>
    <property type="match status" value="1"/>
</dbReference>
<accession>A0A3B0V737</accession>
<dbReference type="InterPro" id="IPR044068">
    <property type="entry name" value="CB"/>
</dbReference>
<keyword evidence="5" id="KW-0132">Cell division</keyword>
<dbReference type="PANTHER" id="PTHR30349:SF81">
    <property type="entry name" value="TYROSINE RECOMBINASE XERC"/>
    <property type="match status" value="1"/>
</dbReference>
<dbReference type="Pfam" id="PF00589">
    <property type="entry name" value="Phage_integrase"/>
    <property type="match status" value="1"/>
</dbReference>
<reference evidence="13" key="1">
    <citation type="submission" date="2018-06" db="EMBL/GenBank/DDBJ databases">
        <authorList>
            <person name="Zhirakovskaya E."/>
        </authorList>
    </citation>
    <scope>NUCLEOTIDE SEQUENCE</scope>
</reference>
<dbReference type="Gene3D" id="1.10.150.130">
    <property type="match status" value="1"/>
</dbReference>
<dbReference type="NCBIfam" id="NF040815">
    <property type="entry name" value="recomb_XerA_Arch"/>
    <property type="match status" value="1"/>
</dbReference>
<dbReference type="InterPro" id="IPR050090">
    <property type="entry name" value="Tyrosine_recombinase_XerCD"/>
</dbReference>
<dbReference type="Pfam" id="PF02899">
    <property type="entry name" value="Phage_int_SAM_1"/>
    <property type="match status" value="1"/>
</dbReference>
<evidence type="ECO:0000256" key="9">
    <source>
        <dbReference type="ARBA" id="ARBA00023172"/>
    </source>
</evidence>
<dbReference type="PROSITE" id="PS51898">
    <property type="entry name" value="TYR_RECOMBINASE"/>
    <property type="match status" value="1"/>
</dbReference>
<dbReference type="HAMAP" id="MF_01807">
    <property type="entry name" value="Recomb_XerD"/>
    <property type="match status" value="1"/>
</dbReference>
<evidence type="ECO:0000256" key="10">
    <source>
        <dbReference type="ARBA" id="ARBA00023306"/>
    </source>
</evidence>
<feature type="domain" description="Core-binding (CB)" evidence="12">
    <location>
        <begin position="6"/>
        <end position="91"/>
    </location>
</feature>
<dbReference type="NCBIfam" id="TIGR02225">
    <property type="entry name" value="recomb_XerD"/>
    <property type="match status" value="1"/>
</dbReference>
<evidence type="ECO:0000256" key="7">
    <source>
        <dbReference type="ARBA" id="ARBA00022908"/>
    </source>
</evidence>
<keyword evidence="4" id="KW-0963">Cytoplasm</keyword>
<dbReference type="GO" id="GO:0009009">
    <property type="term" value="F:site-specific recombinase activity"/>
    <property type="evidence" value="ECO:0007669"/>
    <property type="project" value="InterPro"/>
</dbReference>
<dbReference type="InterPro" id="IPR013762">
    <property type="entry name" value="Integrase-like_cat_sf"/>
</dbReference>
<dbReference type="HAMAP" id="MF_01808">
    <property type="entry name" value="Recomb_XerC_XerD"/>
    <property type="match status" value="1"/>
</dbReference>
<dbReference type="PANTHER" id="PTHR30349">
    <property type="entry name" value="PHAGE INTEGRASE-RELATED"/>
    <property type="match status" value="1"/>
</dbReference>
<dbReference type="InterPro" id="IPR010998">
    <property type="entry name" value="Integrase_recombinase_N"/>
</dbReference>
<dbReference type="PROSITE" id="PS51900">
    <property type="entry name" value="CB"/>
    <property type="match status" value="1"/>
</dbReference>
<dbReference type="SUPFAM" id="SSF56349">
    <property type="entry name" value="DNA breaking-rejoining enzymes"/>
    <property type="match status" value="1"/>
</dbReference>
<evidence type="ECO:0000313" key="13">
    <source>
        <dbReference type="EMBL" id="VAW38761.1"/>
    </source>
</evidence>
<keyword evidence="9" id="KW-0233">DNA recombination</keyword>
<evidence type="ECO:0000256" key="4">
    <source>
        <dbReference type="ARBA" id="ARBA00022490"/>
    </source>
</evidence>
<dbReference type="GO" id="GO:0006310">
    <property type="term" value="P:DNA recombination"/>
    <property type="evidence" value="ECO:0007669"/>
    <property type="project" value="UniProtKB-KW"/>
</dbReference>
<evidence type="ECO:0000259" key="12">
    <source>
        <dbReference type="PROSITE" id="PS51900"/>
    </source>
</evidence>
<evidence type="ECO:0000256" key="1">
    <source>
        <dbReference type="ARBA" id="ARBA00004496"/>
    </source>
</evidence>
<dbReference type="InterPro" id="IPR011010">
    <property type="entry name" value="DNA_brk_join_enz"/>
</dbReference>